<dbReference type="EMBL" id="CADCTW010000099">
    <property type="protein sequence ID" value="CAA9324623.1"/>
    <property type="molecule type" value="Genomic_DNA"/>
</dbReference>
<name>A0A6J4L5I2_9BACT</name>
<organism evidence="1">
    <name type="scientific">uncultured Gemmatimonadota bacterium</name>
    <dbReference type="NCBI Taxonomy" id="203437"/>
    <lineage>
        <taxon>Bacteria</taxon>
        <taxon>Pseudomonadati</taxon>
        <taxon>Gemmatimonadota</taxon>
        <taxon>environmental samples</taxon>
    </lineage>
</organism>
<protein>
    <submittedName>
        <fullName evidence="1">Uncharacterized protein</fullName>
    </submittedName>
</protein>
<reference evidence="1" key="1">
    <citation type="submission" date="2020-02" db="EMBL/GenBank/DDBJ databases">
        <authorList>
            <person name="Meier V. D."/>
        </authorList>
    </citation>
    <scope>NUCLEOTIDE SEQUENCE</scope>
    <source>
        <strain evidence="1">AVDCRST_MAG68</strain>
    </source>
</reference>
<dbReference type="AlphaFoldDB" id="A0A6J4L5I2"/>
<evidence type="ECO:0000313" key="1">
    <source>
        <dbReference type="EMBL" id="CAA9324623.1"/>
    </source>
</evidence>
<gene>
    <name evidence="1" type="ORF">AVDCRST_MAG68-2010</name>
</gene>
<proteinExistence type="predicted"/>
<accession>A0A6J4L5I2</accession>
<sequence>MIDSDQGPHLDALWQVLSRERLEGGYGGSAMRRQDVIVRYLWNVALCEALYPSLQSLEVALRNTLFNAGEAVYPFTGTPAAPAQHALAHDLIGWMSPSLRQTVEALDRFNAVHSAGLEPFRRVTEDLVKRTK</sequence>